<name>A0ABD6CX77_9EURY</name>
<evidence type="ECO:0000313" key="3">
    <source>
        <dbReference type="Proteomes" id="UP001597075"/>
    </source>
</evidence>
<keyword evidence="1" id="KW-1133">Transmembrane helix</keyword>
<dbReference type="Proteomes" id="UP001597075">
    <property type="component" value="Unassembled WGS sequence"/>
</dbReference>
<dbReference type="RefSeq" id="WP_256405663.1">
    <property type="nucleotide sequence ID" value="NZ_CP187151.1"/>
</dbReference>
<sequence length="306" mass="32525">MVAATDDSAVTWAALPDRESDRLRLLVFHLGAGVVGVVGLLVVAALVALAVGGRIGGDTGALLLVGVLLFVGGPMSLWYLRLASTHGTERELGTVLPSAGWVRRRYLPVAVVGGPLLLLPLALQPGLLLAYPLAFVAARWAVDLRYTVGRLDPATGRLRWAVGAAAVEYGRSGRLDPNERPVRTCDLTPLRRVHRRQVGDYTLFFLRYRRRGWWGRPLLLVVPSGATERVGAALKAVAEAETEADEESTDGLDRSVRVALGALGTVFLCATGVFVVFAVERLAVVAYAVATLGLFGAGMLVAALRG</sequence>
<protein>
    <recommendedName>
        <fullName evidence="4">PH domain-containing protein</fullName>
    </recommendedName>
</protein>
<dbReference type="AlphaFoldDB" id="A0ABD6CX77"/>
<keyword evidence="1" id="KW-0812">Transmembrane</keyword>
<proteinExistence type="predicted"/>
<feature type="transmembrane region" description="Helical" evidence="1">
    <location>
        <begin position="61"/>
        <end position="80"/>
    </location>
</feature>
<keyword evidence="3" id="KW-1185">Reference proteome</keyword>
<feature type="transmembrane region" description="Helical" evidence="1">
    <location>
        <begin position="258"/>
        <end position="279"/>
    </location>
</feature>
<keyword evidence="1" id="KW-0472">Membrane</keyword>
<accession>A0ABD6CX77</accession>
<evidence type="ECO:0000256" key="1">
    <source>
        <dbReference type="SAM" id="Phobius"/>
    </source>
</evidence>
<evidence type="ECO:0000313" key="2">
    <source>
        <dbReference type="EMBL" id="MFD1633455.1"/>
    </source>
</evidence>
<organism evidence="2 3">
    <name type="scientific">Haloplanus ruber</name>
    <dbReference type="NCBI Taxonomy" id="869892"/>
    <lineage>
        <taxon>Archaea</taxon>
        <taxon>Methanobacteriati</taxon>
        <taxon>Methanobacteriota</taxon>
        <taxon>Stenosarchaea group</taxon>
        <taxon>Halobacteria</taxon>
        <taxon>Halobacteriales</taxon>
        <taxon>Haloferacaceae</taxon>
        <taxon>Haloplanus</taxon>
    </lineage>
</organism>
<comment type="caution">
    <text evidence="2">The sequence shown here is derived from an EMBL/GenBank/DDBJ whole genome shotgun (WGS) entry which is preliminary data.</text>
</comment>
<evidence type="ECO:0008006" key="4">
    <source>
        <dbReference type="Google" id="ProtNLM"/>
    </source>
</evidence>
<dbReference type="EMBL" id="JBHUDL010000009">
    <property type="protein sequence ID" value="MFD1633455.1"/>
    <property type="molecule type" value="Genomic_DNA"/>
</dbReference>
<reference evidence="2 3" key="1">
    <citation type="journal article" date="2019" name="Int. J. Syst. Evol. Microbiol.">
        <title>The Global Catalogue of Microorganisms (GCM) 10K type strain sequencing project: providing services to taxonomists for standard genome sequencing and annotation.</title>
        <authorList>
            <consortium name="The Broad Institute Genomics Platform"/>
            <consortium name="The Broad Institute Genome Sequencing Center for Infectious Disease"/>
            <person name="Wu L."/>
            <person name="Ma J."/>
        </authorList>
    </citation>
    <scope>NUCLEOTIDE SEQUENCE [LARGE SCALE GENOMIC DNA]</scope>
    <source>
        <strain evidence="2 3">CGMCC 1.10594</strain>
    </source>
</reference>
<gene>
    <name evidence="2" type="ORF">ACFSBJ_06860</name>
</gene>
<feature type="transmembrane region" description="Helical" evidence="1">
    <location>
        <begin position="285"/>
        <end position="304"/>
    </location>
</feature>
<feature type="transmembrane region" description="Helical" evidence="1">
    <location>
        <begin position="25"/>
        <end position="49"/>
    </location>
</feature>